<dbReference type="RefSeq" id="WP_138368152.1">
    <property type="nucleotide sequence ID" value="NZ_VCEJ01000008.1"/>
</dbReference>
<reference evidence="5 6" key="1">
    <citation type="submission" date="2019-05" db="EMBL/GenBank/DDBJ databases">
        <authorList>
            <person name="Qu J.-H."/>
        </authorList>
    </citation>
    <scope>NUCLEOTIDE SEQUENCE [LARGE SCALE GENOMIC DNA]</scope>
    <source>
        <strain evidence="5 6">T17</strain>
    </source>
</reference>
<evidence type="ECO:0000313" key="6">
    <source>
        <dbReference type="Proteomes" id="UP000306402"/>
    </source>
</evidence>
<dbReference type="InterPro" id="IPR018336">
    <property type="entry name" value="RNase_PH_CS"/>
</dbReference>
<dbReference type="Gene3D" id="3.40.50.20">
    <property type="match status" value="1"/>
</dbReference>
<evidence type="ECO:0000256" key="1">
    <source>
        <dbReference type="ARBA" id="ARBA00007274"/>
    </source>
</evidence>
<dbReference type="InterPro" id="IPR020019">
    <property type="entry name" value="AcTrfase_PglD-like"/>
</dbReference>
<dbReference type="PROSITE" id="PS01277">
    <property type="entry name" value="RIBONUCLEASE_PH"/>
    <property type="match status" value="1"/>
</dbReference>
<evidence type="ECO:0000256" key="2">
    <source>
        <dbReference type="PIRSR" id="PIRSR620019-1"/>
    </source>
</evidence>
<keyword evidence="5" id="KW-0808">Transferase</keyword>
<dbReference type="SUPFAM" id="SSF51161">
    <property type="entry name" value="Trimeric LpxA-like enzymes"/>
    <property type="match status" value="1"/>
</dbReference>
<dbReference type="PANTHER" id="PTHR43300">
    <property type="entry name" value="ACETYLTRANSFERASE"/>
    <property type="match status" value="1"/>
</dbReference>
<dbReference type="PANTHER" id="PTHR43300:SF7">
    <property type="entry name" value="UDP-N-ACETYLBACILLOSAMINE N-ACETYLTRANSFERASE"/>
    <property type="match status" value="1"/>
</dbReference>
<feature type="site" description="Increases basicity of active site His" evidence="2">
    <location>
        <position position="125"/>
    </location>
</feature>
<proteinExistence type="inferred from homology"/>
<dbReference type="InterPro" id="IPR011004">
    <property type="entry name" value="Trimer_LpxA-like_sf"/>
</dbReference>
<evidence type="ECO:0000313" key="5">
    <source>
        <dbReference type="EMBL" id="TLU98052.1"/>
    </source>
</evidence>
<dbReference type="AlphaFoldDB" id="A0A5R9KPA5"/>
<evidence type="ECO:0000256" key="3">
    <source>
        <dbReference type="PIRSR" id="PIRSR620019-2"/>
    </source>
</evidence>
<dbReference type="EMBL" id="VCEJ01000008">
    <property type="protein sequence ID" value="TLU98052.1"/>
    <property type="molecule type" value="Genomic_DNA"/>
</dbReference>
<keyword evidence="6" id="KW-1185">Reference proteome</keyword>
<dbReference type="InterPro" id="IPR001451">
    <property type="entry name" value="Hexapep"/>
</dbReference>
<dbReference type="OrthoDB" id="708224at2"/>
<evidence type="ECO:0000259" key="4">
    <source>
        <dbReference type="Pfam" id="PF17836"/>
    </source>
</evidence>
<organism evidence="5 6">
    <name type="scientific">Dyadobacter luticola</name>
    <dbReference type="NCBI Taxonomy" id="1979387"/>
    <lineage>
        <taxon>Bacteria</taxon>
        <taxon>Pseudomonadati</taxon>
        <taxon>Bacteroidota</taxon>
        <taxon>Cytophagia</taxon>
        <taxon>Cytophagales</taxon>
        <taxon>Spirosomataceae</taxon>
        <taxon>Dyadobacter</taxon>
    </lineage>
</organism>
<feature type="binding site" evidence="3">
    <location>
        <begin position="29"/>
        <end position="30"/>
    </location>
    <ligand>
        <name>substrate</name>
    </ligand>
</feature>
<dbReference type="NCBIfam" id="TIGR03570">
    <property type="entry name" value="NeuD_NnaD"/>
    <property type="match status" value="1"/>
</dbReference>
<dbReference type="Pfam" id="PF17836">
    <property type="entry name" value="PglD_N"/>
    <property type="match status" value="1"/>
</dbReference>
<accession>A0A5R9KPA5</accession>
<name>A0A5R9KPA5_9BACT</name>
<sequence length="196" mass="20469">MIVYGAGGHAKVICDVINADGGSITAVFDDDVGINQFLDYPVYPYSPNLFPEEPIVLAIGDNATRGNIARRICHRFVNVIHPSALITNNINIGAGNFVMHRVVIQAGSRIGNHCIINTGAIVEHDAVIGDFVHIAPGAIVCGSVTVGDFTLVGAGATLVPNIVIGKNCVIGAGSVIIRDIPDNVTVCGNPGRVIKH</sequence>
<feature type="binding site" evidence="3">
    <location>
        <position position="60"/>
    </location>
    <ligand>
        <name>substrate</name>
    </ligand>
</feature>
<dbReference type="GO" id="GO:0016740">
    <property type="term" value="F:transferase activity"/>
    <property type="evidence" value="ECO:0007669"/>
    <property type="project" value="UniProtKB-KW"/>
</dbReference>
<dbReference type="Pfam" id="PF00132">
    <property type="entry name" value="Hexapep"/>
    <property type="match status" value="1"/>
</dbReference>
<dbReference type="InterPro" id="IPR041561">
    <property type="entry name" value="PglD_N"/>
</dbReference>
<dbReference type="Gene3D" id="2.160.10.10">
    <property type="entry name" value="Hexapeptide repeat proteins"/>
    <property type="match status" value="1"/>
</dbReference>
<dbReference type="Proteomes" id="UP000306402">
    <property type="component" value="Unassembled WGS sequence"/>
</dbReference>
<comment type="caution">
    <text evidence="5">The sequence shown here is derived from an EMBL/GenBank/DDBJ whole genome shotgun (WGS) entry which is preliminary data.</text>
</comment>
<dbReference type="InterPro" id="IPR050179">
    <property type="entry name" value="Trans_hexapeptide_repeat"/>
</dbReference>
<dbReference type="CDD" id="cd03360">
    <property type="entry name" value="LbH_AT_putative"/>
    <property type="match status" value="1"/>
</dbReference>
<feature type="domain" description="PglD N-terminal" evidence="4">
    <location>
        <begin position="2"/>
        <end position="72"/>
    </location>
</feature>
<protein>
    <submittedName>
        <fullName evidence="5">Acetyltransferase</fullName>
    </submittedName>
</protein>
<feature type="active site" description="Proton acceptor" evidence="2">
    <location>
        <position position="124"/>
    </location>
</feature>
<feature type="binding site" evidence="3">
    <location>
        <position position="133"/>
    </location>
    <ligand>
        <name>acetyl-CoA</name>
        <dbReference type="ChEBI" id="CHEBI:57288"/>
    </ligand>
</feature>
<comment type="similarity">
    <text evidence="1">Belongs to the transferase hexapeptide repeat family.</text>
</comment>
<gene>
    <name evidence="5" type="ORF">FEN17_25030</name>
</gene>